<dbReference type="GO" id="GO:0005868">
    <property type="term" value="C:cytoplasmic dynein complex"/>
    <property type="evidence" value="ECO:0007669"/>
    <property type="project" value="TreeGrafter"/>
</dbReference>
<dbReference type="InterPro" id="IPR005334">
    <property type="entry name" value="Tctex-1-like"/>
</dbReference>
<name>A0A1Y1JEE9_PLAGO</name>
<dbReference type="InterPro" id="IPR038586">
    <property type="entry name" value="Tctex-1-like_sf"/>
</dbReference>
<keyword evidence="3" id="KW-1185">Reference proteome</keyword>
<dbReference type="Pfam" id="PF03645">
    <property type="entry name" value="Tctex-1"/>
    <property type="match status" value="1"/>
</dbReference>
<evidence type="ECO:0000313" key="3">
    <source>
        <dbReference type="Proteomes" id="UP000195521"/>
    </source>
</evidence>
<evidence type="ECO:0000256" key="1">
    <source>
        <dbReference type="SAM" id="MobiDB-lite"/>
    </source>
</evidence>
<dbReference type="Proteomes" id="UP000195521">
    <property type="component" value="Unassembled WGS sequence"/>
</dbReference>
<evidence type="ECO:0000313" key="2">
    <source>
        <dbReference type="EMBL" id="GAW80911.1"/>
    </source>
</evidence>
<feature type="region of interest" description="Disordered" evidence="1">
    <location>
        <begin position="1"/>
        <end position="24"/>
    </location>
</feature>
<dbReference type="GO" id="GO:0045505">
    <property type="term" value="F:dynein intermediate chain binding"/>
    <property type="evidence" value="ECO:0007669"/>
    <property type="project" value="TreeGrafter"/>
</dbReference>
<dbReference type="GO" id="GO:0005737">
    <property type="term" value="C:cytoplasm"/>
    <property type="evidence" value="ECO:0007669"/>
    <property type="project" value="TreeGrafter"/>
</dbReference>
<comment type="caution">
    <text evidence="2">The sequence shown here is derived from an EMBL/GenBank/DDBJ whole genome shotgun (WGS) entry which is preliminary data.</text>
</comment>
<feature type="compositionally biased region" description="Basic and acidic residues" evidence="1">
    <location>
        <begin position="11"/>
        <end position="24"/>
    </location>
</feature>
<gene>
    <name evidence="2" type="ORF">PGO_091100</name>
</gene>
<dbReference type="GeneID" id="39747629"/>
<dbReference type="PANTHER" id="PTHR21255:SF7">
    <property type="entry name" value="DYNEIN LIGHT CHAIN TCTEX-TYPE PROTEIN 2B"/>
    <property type="match status" value="1"/>
</dbReference>
<accession>A0A1Y1JEE9</accession>
<reference evidence="3" key="1">
    <citation type="submission" date="2017-04" db="EMBL/GenBank/DDBJ databases">
        <title>Plasmodium gonderi genome.</title>
        <authorList>
            <person name="Arisue N."/>
            <person name="Honma H."/>
            <person name="Kawai S."/>
            <person name="Tougan T."/>
            <person name="Tanabe K."/>
            <person name="Horii T."/>
        </authorList>
    </citation>
    <scope>NUCLEOTIDE SEQUENCE [LARGE SCALE GENOMIC DNA]</scope>
    <source>
        <strain evidence="3">ATCC 30045</strain>
    </source>
</reference>
<dbReference type="PANTHER" id="PTHR21255">
    <property type="entry name" value="T-COMPLEX-ASSOCIATED-TESTIS-EXPRESSED 1/ DYNEIN LIGHT CHAIN"/>
    <property type="match status" value="1"/>
</dbReference>
<dbReference type="RefSeq" id="XP_028543500.1">
    <property type="nucleotide sequence ID" value="XM_028687699.1"/>
</dbReference>
<sequence length="203" mass="23426">MDGSGKGNTKNTDKTDNEKNTKEENKINMDGFQFFANTCEEKLRLFLENYFSTKTCVDLTYKAENQMFQTAGSSVEANETRNGKGIHKICTDNDLHGIQHDTDDSSNENDNHHKNYFEKNNPIKSNYDKMAINLVDDVQQFMKPYVNERYKIVVQAIIGENKKQGIHIASKSLWNVETDNYISAKYVNDFIFVSVMVFLLYNE</sequence>
<dbReference type="GO" id="GO:0007018">
    <property type="term" value="P:microtubule-based movement"/>
    <property type="evidence" value="ECO:0007669"/>
    <property type="project" value="TreeGrafter"/>
</dbReference>
<organism evidence="2 3">
    <name type="scientific">Plasmodium gonderi</name>
    <dbReference type="NCBI Taxonomy" id="77519"/>
    <lineage>
        <taxon>Eukaryota</taxon>
        <taxon>Sar</taxon>
        <taxon>Alveolata</taxon>
        <taxon>Apicomplexa</taxon>
        <taxon>Aconoidasida</taxon>
        <taxon>Haemosporida</taxon>
        <taxon>Plasmodiidae</taxon>
        <taxon>Plasmodium</taxon>
        <taxon>Plasmodium (Plasmodium)</taxon>
    </lineage>
</organism>
<dbReference type="Gene3D" id="3.30.1140.40">
    <property type="entry name" value="Tctex-1"/>
    <property type="match status" value="1"/>
</dbReference>
<dbReference type="CDD" id="cd21451">
    <property type="entry name" value="DLC-like_TCTEX1D"/>
    <property type="match status" value="1"/>
</dbReference>
<dbReference type="OrthoDB" id="10248487at2759"/>
<dbReference type="AlphaFoldDB" id="A0A1Y1JEE9"/>
<proteinExistence type="predicted"/>
<dbReference type="EMBL" id="BDQF01000010">
    <property type="protein sequence ID" value="GAW80911.1"/>
    <property type="molecule type" value="Genomic_DNA"/>
</dbReference>
<protein>
    <submittedName>
        <fullName evidence="2">Dynein light chain type 2</fullName>
    </submittedName>
</protein>
<dbReference type="OMA" id="FQFFANT"/>